<dbReference type="Gene3D" id="3.30.160.20">
    <property type="match status" value="1"/>
</dbReference>
<gene>
    <name evidence="12" type="ORF">BGW38_002891</name>
</gene>
<dbReference type="InterPro" id="IPR036389">
    <property type="entry name" value="RNase_III_sf"/>
</dbReference>
<keyword evidence="4" id="KW-0496">Mitochondrion</keyword>
<evidence type="ECO:0000256" key="4">
    <source>
        <dbReference type="ARBA" id="ARBA00023128"/>
    </source>
</evidence>
<evidence type="ECO:0000256" key="2">
    <source>
        <dbReference type="ARBA" id="ARBA00022884"/>
    </source>
</evidence>
<feature type="domain" description="RNase III" evidence="11">
    <location>
        <begin position="69"/>
        <end position="196"/>
    </location>
</feature>
<keyword evidence="13" id="KW-1185">Reference proteome</keyword>
<evidence type="ECO:0000256" key="8">
    <source>
        <dbReference type="PROSITE-ProRule" id="PRU00266"/>
    </source>
</evidence>
<dbReference type="PROSITE" id="PS50142">
    <property type="entry name" value="RNASE_3_2"/>
    <property type="match status" value="1"/>
</dbReference>
<dbReference type="AlphaFoldDB" id="A0A9P6KHN0"/>
<dbReference type="GO" id="GO:0004525">
    <property type="term" value="F:ribonuclease III activity"/>
    <property type="evidence" value="ECO:0007669"/>
    <property type="project" value="InterPro"/>
</dbReference>
<dbReference type="InterPro" id="IPR044443">
    <property type="entry name" value="Ribosomal_mL44_DSRM_fung"/>
</dbReference>
<dbReference type="OrthoDB" id="67027at2759"/>
<feature type="compositionally biased region" description="Low complexity" evidence="9">
    <location>
        <begin position="43"/>
        <end position="57"/>
    </location>
</feature>
<comment type="similarity">
    <text evidence="6">Belongs to the ribonuclease III family. Mitochondrion-specific ribosomal protein mL44 subfamily.</text>
</comment>
<evidence type="ECO:0000256" key="7">
    <source>
        <dbReference type="ARBA" id="ARBA00035187"/>
    </source>
</evidence>
<keyword evidence="2 8" id="KW-0694">RNA-binding</keyword>
<organism evidence="12 13">
    <name type="scientific">Lunasporangiospora selenospora</name>
    <dbReference type="NCBI Taxonomy" id="979761"/>
    <lineage>
        <taxon>Eukaryota</taxon>
        <taxon>Fungi</taxon>
        <taxon>Fungi incertae sedis</taxon>
        <taxon>Mucoromycota</taxon>
        <taxon>Mortierellomycotina</taxon>
        <taxon>Mortierellomycetes</taxon>
        <taxon>Mortierellales</taxon>
        <taxon>Mortierellaceae</taxon>
        <taxon>Lunasporangiospora</taxon>
    </lineage>
</organism>
<evidence type="ECO:0000256" key="6">
    <source>
        <dbReference type="ARBA" id="ARBA00024034"/>
    </source>
</evidence>
<dbReference type="EMBL" id="JAABOA010000205">
    <property type="protein sequence ID" value="KAF9585326.1"/>
    <property type="molecule type" value="Genomic_DNA"/>
</dbReference>
<dbReference type="CDD" id="cd00593">
    <property type="entry name" value="RIBOc"/>
    <property type="match status" value="1"/>
</dbReference>
<name>A0A9P6KHN0_9FUNG</name>
<dbReference type="SUPFAM" id="SSF54768">
    <property type="entry name" value="dsRNA-binding domain-like"/>
    <property type="match status" value="1"/>
</dbReference>
<dbReference type="Pfam" id="PF14622">
    <property type="entry name" value="Ribonucleas_3_3"/>
    <property type="match status" value="1"/>
</dbReference>
<evidence type="ECO:0000259" key="11">
    <source>
        <dbReference type="PROSITE" id="PS50142"/>
    </source>
</evidence>
<evidence type="ECO:0000256" key="5">
    <source>
        <dbReference type="ARBA" id="ARBA00023274"/>
    </source>
</evidence>
<dbReference type="GO" id="GO:0006396">
    <property type="term" value="P:RNA processing"/>
    <property type="evidence" value="ECO:0007669"/>
    <property type="project" value="InterPro"/>
</dbReference>
<proteinExistence type="inferred from homology"/>
<dbReference type="SMART" id="SM00535">
    <property type="entry name" value="RIBOc"/>
    <property type="match status" value="1"/>
</dbReference>
<evidence type="ECO:0000259" key="10">
    <source>
        <dbReference type="PROSITE" id="PS50137"/>
    </source>
</evidence>
<dbReference type="GO" id="GO:0005739">
    <property type="term" value="C:mitochondrion"/>
    <property type="evidence" value="ECO:0007669"/>
    <property type="project" value="TreeGrafter"/>
</dbReference>
<dbReference type="PANTHER" id="PTHR11207">
    <property type="entry name" value="RIBONUCLEASE III"/>
    <property type="match status" value="1"/>
</dbReference>
<feature type="region of interest" description="Disordered" evidence="9">
    <location>
        <begin position="36"/>
        <end position="58"/>
    </location>
</feature>
<dbReference type="CDD" id="cd19873">
    <property type="entry name" value="DSRM_MRPL3_like"/>
    <property type="match status" value="1"/>
</dbReference>
<comment type="caution">
    <text evidence="12">The sequence shown here is derived from an EMBL/GenBank/DDBJ whole genome shotgun (WGS) entry which is preliminary data.</text>
</comment>
<comment type="subcellular location">
    <subcellularLocation>
        <location evidence="1">Mitochondrion</location>
    </subcellularLocation>
</comment>
<feature type="domain" description="DRBM" evidence="10">
    <location>
        <begin position="223"/>
        <end position="293"/>
    </location>
</feature>
<evidence type="ECO:0000256" key="9">
    <source>
        <dbReference type="SAM" id="MobiDB-lite"/>
    </source>
</evidence>
<evidence type="ECO:0000313" key="12">
    <source>
        <dbReference type="EMBL" id="KAF9585326.1"/>
    </source>
</evidence>
<dbReference type="GO" id="GO:0003725">
    <property type="term" value="F:double-stranded RNA binding"/>
    <property type="evidence" value="ECO:0007669"/>
    <property type="project" value="InterPro"/>
</dbReference>
<keyword evidence="3" id="KW-0689">Ribosomal protein</keyword>
<dbReference type="InterPro" id="IPR014720">
    <property type="entry name" value="dsRBD_dom"/>
</dbReference>
<keyword evidence="5" id="KW-0687">Ribonucleoprotein</keyword>
<dbReference type="Proteomes" id="UP000780801">
    <property type="component" value="Unassembled WGS sequence"/>
</dbReference>
<dbReference type="GO" id="GO:0003735">
    <property type="term" value="F:structural constituent of ribosome"/>
    <property type="evidence" value="ECO:0007669"/>
    <property type="project" value="TreeGrafter"/>
</dbReference>
<protein>
    <recommendedName>
        <fullName evidence="7">Large ribosomal subunit protein mL44</fullName>
    </recommendedName>
</protein>
<evidence type="ECO:0000313" key="13">
    <source>
        <dbReference type="Proteomes" id="UP000780801"/>
    </source>
</evidence>
<dbReference type="PANTHER" id="PTHR11207:SF32">
    <property type="entry name" value="LARGE RIBOSOMAL SUBUNIT PROTEIN ML44"/>
    <property type="match status" value="1"/>
</dbReference>
<evidence type="ECO:0000256" key="1">
    <source>
        <dbReference type="ARBA" id="ARBA00004173"/>
    </source>
</evidence>
<dbReference type="SUPFAM" id="SSF69065">
    <property type="entry name" value="RNase III domain-like"/>
    <property type="match status" value="1"/>
</dbReference>
<dbReference type="Gene3D" id="1.10.1520.10">
    <property type="entry name" value="Ribonuclease III domain"/>
    <property type="match status" value="2"/>
</dbReference>
<sequence>MAPLVRTSSRVALTRAVPPVFARTFLIDLKSTRTPKSKDEKTAAASSESTTASSTPTLPYRIEEIPPAVSAFSHRLGLNTLNDQTLLMRVVTHPSYERAGIKSNERLDYLGDRVIDMYVLEHLHIKYPKLPLEVLREAAYSYTRKSTVALMAKEFGIPDVARWTHSKPEMPYQLPAASVHASVVRAIVGAIYTDQGPIKARQFIHAHFLSREFDIKPLIKIDDPKLNLSFLMKRLNRERPVARLQAETGRQSKAPVFIVGVYSGKEKLGEGFGSSLKMAEFRANMDALTKYYLEEVKDHGLPSDKELDGVSYIPTKVGDTQVIV</sequence>
<dbReference type="InterPro" id="IPR000999">
    <property type="entry name" value="RNase_III_dom"/>
</dbReference>
<evidence type="ECO:0000256" key="3">
    <source>
        <dbReference type="ARBA" id="ARBA00022980"/>
    </source>
</evidence>
<dbReference type="PROSITE" id="PS50137">
    <property type="entry name" value="DS_RBD"/>
    <property type="match status" value="1"/>
</dbReference>
<dbReference type="Pfam" id="PF22892">
    <property type="entry name" value="DSRM_MRPL44"/>
    <property type="match status" value="1"/>
</dbReference>
<accession>A0A9P6KHN0</accession>
<dbReference type="InterPro" id="IPR044444">
    <property type="entry name" value="Ribosomal_mL44_DSRM_metazoa"/>
</dbReference>
<reference evidence="12" key="1">
    <citation type="journal article" date="2020" name="Fungal Divers.">
        <title>Resolving the Mortierellaceae phylogeny through synthesis of multi-gene phylogenetics and phylogenomics.</title>
        <authorList>
            <person name="Vandepol N."/>
            <person name="Liber J."/>
            <person name="Desiro A."/>
            <person name="Na H."/>
            <person name="Kennedy M."/>
            <person name="Barry K."/>
            <person name="Grigoriev I.V."/>
            <person name="Miller A.N."/>
            <person name="O'Donnell K."/>
            <person name="Stajich J.E."/>
            <person name="Bonito G."/>
        </authorList>
    </citation>
    <scope>NUCLEOTIDE SEQUENCE</scope>
    <source>
        <strain evidence="12">KOD1015</strain>
    </source>
</reference>